<feature type="compositionally biased region" description="Polar residues" evidence="1">
    <location>
        <begin position="34"/>
        <end position="45"/>
    </location>
</feature>
<feature type="region of interest" description="Disordered" evidence="1">
    <location>
        <begin position="33"/>
        <end position="62"/>
    </location>
</feature>
<organism evidence="2 3">
    <name type="scientific">Buddleja alternifolia</name>
    <dbReference type="NCBI Taxonomy" id="168488"/>
    <lineage>
        <taxon>Eukaryota</taxon>
        <taxon>Viridiplantae</taxon>
        <taxon>Streptophyta</taxon>
        <taxon>Embryophyta</taxon>
        <taxon>Tracheophyta</taxon>
        <taxon>Spermatophyta</taxon>
        <taxon>Magnoliopsida</taxon>
        <taxon>eudicotyledons</taxon>
        <taxon>Gunneridae</taxon>
        <taxon>Pentapetalae</taxon>
        <taxon>asterids</taxon>
        <taxon>lamiids</taxon>
        <taxon>Lamiales</taxon>
        <taxon>Scrophulariaceae</taxon>
        <taxon>Buddlejeae</taxon>
        <taxon>Buddleja</taxon>
    </lineage>
</organism>
<evidence type="ECO:0000256" key="1">
    <source>
        <dbReference type="SAM" id="MobiDB-lite"/>
    </source>
</evidence>
<gene>
    <name evidence="2" type="ORF">BUALT_Bualt12G0117500</name>
</gene>
<name>A0AAV6X180_9LAMI</name>
<protein>
    <submittedName>
        <fullName evidence="2">Uncharacterized protein</fullName>
    </submittedName>
</protein>
<proteinExistence type="predicted"/>
<comment type="caution">
    <text evidence="2">The sequence shown here is derived from an EMBL/GenBank/DDBJ whole genome shotgun (WGS) entry which is preliminary data.</text>
</comment>
<evidence type="ECO:0000313" key="3">
    <source>
        <dbReference type="Proteomes" id="UP000826271"/>
    </source>
</evidence>
<dbReference type="PANTHER" id="PTHR36751">
    <property type="entry name" value="F3E22.8 PROTEIN"/>
    <property type="match status" value="1"/>
</dbReference>
<dbReference type="PANTHER" id="PTHR36751:SF1">
    <property type="entry name" value="F3E22.8 PROTEIN"/>
    <property type="match status" value="1"/>
</dbReference>
<dbReference type="Proteomes" id="UP000826271">
    <property type="component" value="Unassembled WGS sequence"/>
</dbReference>
<reference evidence="2" key="1">
    <citation type="submission" date="2019-10" db="EMBL/GenBank/DDBJ databases">
        <authorList>
            <person name="Zhang R."/>
            <person name="Pan Y."/>
            <person name="Wang J."/>
            <person name="Ma R."/>
            <person name="Yu S."/>
        </authorList>
    </citation>
    <scope>NUCLEOTIDE SEQUENCE</scope>
    <source>
        <strain evidence="2">LA-IB0</strain>
        <tissue evidence="2">Leaf</tissue>
    </source>
</reference>
<sequence>MEISVISETISSIAYVSQGLTFSNLLLNRPHNILSDQPPQSQPSFHVSAASPPPTRTLTKRRLRRSRRVKRKLLTGDGGEESGYFVFGDGGGLNSGDGYFGSGGGGNFGGNGGANWEDYSDNSVSDPAFDFVYKVLCWIAMSNCLIFALKKVVRRFGDGFGDRQKIPMRLTAVC</sequence>
<evidence type="ECO:0000313" key="2">
    <source>
        <dbReference type="EMBL" id="KAG8372923.1"/>
    </source>
</evidence>
<dbReference type="AlphaFoldDB" id="A0AAV6X180"/>
<keyword evidence="3" id="KW-1185">Reference proteome</keyword>
<accession>A0AAV6X180</accession>
<dbReference type="EMBL" id="WHWC01000012">
    <property type="protein sequence ID" value="KAG8372923.1"/>
    <property type="molecule type" value="Genomic_DNA"/>
</dbReference>